<gene>
    <name evidence="1" type="ORF">GLOTRDRAFT_92060</name>
</gene>
<keyword evidence="2" id="KW-1185">Reference proteome</keyword>
<dbReference type="AlphaFoldDB" id="S7QBV0"/>
<evidence type="ECO:0000313" key="2">
    <source>
        <dbReference type="Proteomes" id="UP000030669"/>
    </source>
</evidence>
<dbReference type="HOGENOM" id="CLU_1896445_0_0_1"/>
<accession>S7QBV0</accession>
<dbReference type="Proteomes" id="UP000030669">
    <property type="component" value="Unassembled WGS sequence"/>
</dbReference>
<dbReference type="KEGG" id="gtr:GLOTRDRAFT_92060"/>
<name>S7QBV0_GLOTA</name>
<evidence type="ECO:0000313" key="1">
    <source>
        <dbReference type="EMBL" id="EPQ56838.1"/>
    </source>
</evidence>
<organism evidence="1 2">
    <name type="scientific">Gloeophyllum trabeum (strain ATCC 11539 / FP-39264 / Madison 617)</name>
    <name type="common">Brown rot fungus</name>
    <dbReference type="NCBI Taxonomy" id="670483"/>
    <lineage>
        <taxon>Eukaryota</taxon>
        <taxon>Fungi</taxon>
        <taxon>Dikarya</taxon>
        <taxon>Basidiomycota</taxon>
        <taxon>Agaricomycotina</taxon>
        <taxon>Agaricomycetes</taxon>
        <taxon>Gloeophyllales</taxon>
        <taxon>Gloeophyllaceae</taxon>
        <taxon>Gloeophyllum</taxon>
    </lineage>
</organism>
<reference evidence="1 2" key="1">
    <citation type="journal article" date="2012" name="Science">
        <title>The Paleozoic origin of enzymatic lignin decomposition reconstructed from 31 fungal genomes.</title>
        <authorList>
            <person name="Floudas D."/>
            <person name="Binder M."/>
            <person name="Riley R."/>
            <person name="Barry K."/>
            <person name="Blanchette R.A."/>
            <person name="Henrissat B."/>
            <person name="Martinez A.T."/>
            <person name="Otillar R."/>
            <person name="Spatafora J.W."/>
            <person name="Yadav J.S."/>
            <person name="Aerts A."/>
            <person name="Benoit I."/>
            <person name="Boyd A."/>
            <person name="Carlson A."/>
            <person name="Copeland A."/>
            <person name="Coutinho P.M."/>
            <person name="de Vries R.P."/>
            <person name="Ferreira P."/>
            <person name="Findley K."/>
            <person name="Foster B."/>
            <person name="Gaskell J."/>
            <person name="Glotzer D."/>
            <person name="Gorecki P."/>
            <person name="Heitman J."/>
            <person name="Hesse C."/>
            <person name="Hori C."/>
            <person name="Igarashi K."/>
            <person name="Jurgens J.A."/>
            <person name="Kallen N."/>
            <person name="Kersten P."/>
            <person name="Kohler A."/>
            <person name="Kuees U."/>
            <person name="Kumar T.K.A."/>
            <person name="Kuo A."/>
            <person name="LaButti K."/>
            <person name="Larrondo L.F."/>
            <person name="Lindquist E."/>
            <person name="Ling A."/>
            <person name="Lombard V."/>
            <person name="Lucas S."/>
            <person name="Lundell T."/>
            <person name="Martin R."/>
            <person name="McLaughlin D.J."/>
            <person name="Morgenstern I."/>
            <person name="Morin E."/>
            <person name="Murat C."/>
            <person name="Nagy L.G."/>
            <person name="Nolan M."/>
            <person name="Ohm R.A."/>
            <person name="Patyshakuliyeva A."/>
            <person name="Rokas A."/>
            <person name="Ruiz-Duenas F.J."/>
            <person name="Sabat G."/>
            <person name="Salamov A."/>
            <person name="Samejima M."/>
            <person name="Schmutz J."/>
            <person name="Slot J.C."/>
            <person name="St John F."/>
            <person name="Stenlid J."/>
            <person name="Sun H."/>
            <person name="Sun S."/>
            <person name="Syed K."/>
            <person name="Tsang A."/>
            <person name="Wiebenga A."/>
            <person name="Young D."/>
            <person name="Pisabarro A."/>
            <person name="Eastwood D.C."/>
            <person name="Martin F."/>
            <person name="Cullen D."/>
            <person name="Grigoriev I.V."/>
            <person name="Hibbett D.S."/>
        </authorList>
    </citation>
    <scope>NUCLEOTIDE SEQUENCE [LARGE SCALE GENOMIC DNA]</scope>
    <source>
        <strain evidence="1 2">ATCC 11539</strain>
    </source>
</reference>
<proteinExistence type="predicted"/>
<sequence>MSRGLQLYFPMRSGIVARNIWSLSWEGDPWHLRSRPPSLSLTGTSDMPILPGILKSSLVYGKITNLLRKVDGACCEVLVQTNSVRDPPPDGAVELAWHQRAIERIGKDAPQGVKSVRHTCVLPSHNSQKTGTPK</sequence>
<dbReference type="RefSeq" id="XP_007864039.1">
    <property type="nucleotide sequence ID" value="XM_007865848.1"/>
</dbReference>
<protein>
    <submittedName>
        <fullName evidence="1">Uncharacterized protein</fullName>
    </submittedName>
</protein>
<dbReference type="EMBL" id="KB469299">
    <property type="protein sequence ID" value="EPQ56838.1"/>
    <property type="molecule type" value="Genomic_DNA"/>
</dbReference>
<dbReference type="GeneID" id="19309355"/>